<dbReference type="Pfam" id="PF03770">
    <property type="entry name" value="IPK"/>
    <property type="match status" value="1"/>
</dbReference>
<feature type="region of interest" description="Disordered" evidence="5">
    <location>
        <begin position="1"/>
        <end position="25"/>
    </location>
</feature>
<feature type="compositionally biased region" description="Polar residues" evidence="5">
    <location>
        <begin position="616"/>
        <end position="631"/>
    </location>
</feature>
<proteinExistence type="inferred from homology"/>
<dbReference type="SUPFAM" id="SSF56104">
    <property type="entry name" value="SAICAR synthase-like"/>
    <property type="match status" value="1"/>
</dbReference>
<evidence type="ECO:0000313" key="7">
    <source>
        <dbReference type="Proteomes" id="UP001164746"/>
    </source>
</evidence>
<evidence type="ECO:0000256" key="2">
    <source>
        <dbReference type="ARBA" id="ARBA00022679"/>
    </source>
</evidence>
<keyword evidence="2 4" id="KW-0808">Transferase</keyword>
<evidence type="ECO:0000256" key="3">
    <source>
        <dbReference type="ARBA" id="ARBA00022777"/>
    </source>
</evidence>
<feature type="region of interest" description="Disordered" evidence="5">
    <location>
        <begin position="192"/>
        <end position="243"/>
    </location>
</feature>
<keyword evidence="3 4" id="KW-0418">Kinase</keyword>
<evidence type="ECO:0000256" key="1">
    <source>
        <dbReference type="ARBA" id="ARBA00007374"/>
    </source>
</evidence>
<dbReference type="Proteomes" id="UP001164746">
    <property type="component" value="Chromosome 11"/>
</dbReference>
<dbReference type="InterPro" id="IPR005522">
    <property type="entry name" value="IPK"/>
</dbReference>
<comment type="similarity">
    <text evidence="1 4">Belongs to the inositol phosphokinase (IPK) family.</text>
</comment>
<feature type="region of interest" description="Disordered" evidence="5">
    <location>
        <begin position="608"/>
        <end position="657"/>
    </location>
</feature>
<protein>
    <recommendedName>
        <fullName evidence="4">Kinase</fullName>
        <ecNumber evidence="4">2.7.-.-</ecNumber>
    </recommendedName>
</protein>
<name>A0ABY7FCP0_MYAAR</name>
<gene>
    <name evidence="6" type="ORF">MAR_000777</name>
</gene>
<keyword evidence="7" id="KW-1185">Reference proteome</keyword>
<dbReference type="PANTHER" id="PTHR12400">
    <property type="entry name" value="INOSITOL POLYPHOSPHATE KINASE"/>
    <property type="match status" value="1"/>
</dbReference>
<organism evidence="6 7">
    <name type="scientific">Mya arenaria</name>
    <name type="common">Soft-shell clam</name>
    <dbReference type="NCBI Taxonomy" id="6604"/>
    <lineage>
        <taxon>Eukaryota</taxon>
        <taxon>Metazoa</taxon>
        <taxon>Spiralia</taxon>
        <taxon>Lophotrochozoa</taxon>
        <taxon>Mollusca</taxon>
        <taxon>Bivalvia</taxon>
        <taxon>Autobranchia</taxon>
        <taxon>Heteroconchia</taxon>
        <taxon>Euheterodonta</taxon>
        <taxon>Imparidentia</taxon>
        <taxon>Neoheterodontei</taxon>
        <taxon>Myida</taxon>
        <taxon>Myoidea</taxon>
        <taxon>Myidae</taxon>
        <taxon>Mya</taxon>
    </lineage>
</organism>
<feature type="compositionally biased region" description="Polar residues" evidence="5">
    <location>
        <begin position="638"/>
        <end position="657"/>
    </location>
</feature>
<evidence type="ECO:0000256" key="5">
    <source>
        <dbReference type="SAM" id="MobiDB-lite"/>
    </source>
</evidence>
<sequence length="657" mass="73211">MADSTQENVNTTMEVNNGSISDRNISQPLEDYRSDALTLDGDHIPSCQTNTLNSNPVHNLCTDQLDRLNIVDQESLHSQLAVGDVSEACNISTKGVNNVVSRTREDTNDDNSGLRSGNVSEDLAQVIGCAQNAKSNSMKDMREYSLEKSDKDQIGVDTDRDINTMETGDVTAAKARKLDAESFEKVETKMPAGNLPEIQVEGRNSDTAEKQEDKALKSATKENTDNDAEHGTQAAVEGRGPNRESLGARFGLFEGVGDQGGGDVGFSLYSEEGLMEPCDCDECILEGTNDRDRKLPSPLKKQSSWKKIRNIVRWTPFIQEFKRRKYPWIQLAGHQGNFQAGEPGAILKKYDKHEHQSFNKLMVDVLRSYVPEYRGEVVKDGECYLQLQDLLCEFEAACVMDVKMGCRTYLEDELTKARQKPTLRKDMYQKMVEVDPGAPTPEEHAQKAITKPRYMQWRDDMSSSTGMGFRIEGIRKSDGAQVKNFKTTKDRASVKTSLRQFVEEHPAVVTKYVRRLKAIKVTQESSPFFSSHEVIGSSLLFVHDRSGSASIWMIDFGKTVPLPSSVQVTHRKPWQEGNHEDGYLTGIDNLISIFQELLKDLNLPMASSDEEGLDSEASSVRSNSYSQFSDSVNRDSSRTLIQSSDTVTGSNSSQPES</sequence>
<accession>A0ABY7FCP0</accession>
<reference evidence="6" key="1">
    <citation type="submission" date="2022-11" db="EMBL/GenBank/DDBJ databases">
        <title>Centuries of genome instability and evolution in soft-shell clam transmissible cancer (bioRxiv).</title>
        <authorList>
            <person name="Hart S.F.M."/>
            <person name="Yonemitsu M.A."/>
            <person name="Giersch R.M."/>
            <person name="Beal B.F."/>
            <person name="Arriagada G."/>
            <person name="Davis B.W."/>
            <person name="Ostrander E.A."/>
            <person name="Goff S.P."/>
            <person name="Metzger M.J."/>
        </authorList>
    </citation>
    <scope>NUCLEOTIDE SEQUENCE</scope>
    <source>
        <strain evidence="6">MELC-2E11</strain>
        <tissue evidence="6">Siphon/mantle</tissue>
    </source>
</reference>
<evidence type="ECO:0000256" key="4">
    <source>
        <dbReference type="RuleBase" id="RU363090"/>
    </source>
</evidence>
<dbReference type="EC" id="2.7.-.-" evidence="4"/>
<dbReference type="Gene3D" id="3.30.470.160">
    <property type="entry name" value="Inositol polyphosphate kinase"/>
    <property type="match status" value="1"/>
</dbReference>
<dbReference type="PANTHER" id="PTHR12400:SF26">
    <property type="entry name" value="KINASE"/>
    <property type="match status" value="1"/>
</dbReference>
<dbReference type="InterPro" id="IPR038286">
    <property type="entry name" value="IPK_sf"/>
</dbReference>
<feature type="compositionally biased region" description="Basic and acidic residues" evidence="5">
    <location>
        <begin position="203"/>
        <end position="230"/>
    </location>
</feature>
<dbReference type="EMBL" id="CP111022">
    <property type="protein sequence ID" value="WAR18939.1"/>
    <property type="molecule type" value="Genomic_DNA"/>
</dbReference>
<evidence type="ECO:0000313" key="6">
    <source>
        <dbReference type="EMBL" id="WAR18939.1"/>
    </source>
</evidence>